<sequence length="52" mass="6219">MEDKWEFYKDKSDEWRWRRTASNGRIVGASSEGYKNKQDCINNAIRNGYSKE</sequence>
<dbReference type="SUPFAM" id="SSF160113">
    <property type="entry name" value="YegP-like"/>
    <property type="match status" value="1"/>
</dbReference>
<dbReference type="InterPro" id="IPR010879">
    <property type="entry name" value="DUF1508"/>
</dbReference>
<proteinExistence type="predicted"/>
<evidence type="ECO:0000259" key="1">
    <source>
        <dbReference type="Pfam" id="PF07411"/>
    </source>
</evidence>
<evidence type="ECO:0000313" key="3">
    <source>
        <dbReference type="Proteomes" id="UP000321721"/>
    </source>
</evidence>
<protein>
    <submittedName>
        <fullName evidence="2">DUF1508 domain-containing protein</fullName>
    </submittedName>
</protein>
<dbReference type="Gene3D" id="3.30.160.160">
    <property type="entry name" value="YegP-like"/>
    <property type="match status" value="1"/>
</dbReference>
<dbReference type="OrthoDB" id="9802792at2"/>
<dbReference type="Pfam" id="PF07411">
    <property type="entry name" value="DUF1508"/>
    <property type="match status" value="1"/>
</dbReference>
<evidence type="ECO:0000313" key="2">
    <source>
        <dbReference type="EMBL" id="TXB66815.1"/>
    </source>
</evidence>
<reference evidence="2 3" key="1">
    <citation type="submission" date="2019-08" db="EMBL/GenBank/DDBJ databases">
        <title>Genome of Vicingus serpentipes NCIMB 15042.</title>
        <authorList>
            <person name="Bowman J.P."/>
        </authorList>
    </citation>
    <scope>NUCLEOTIDE SEQUENCE [LARGE SCALE GENOMIC DNA]</scope>
    <source>
        <strain evidence="2 3">NCIMB 15042</strain>
    </source>
</reference>
<feature type="domain" description="DUF1508" evidence="1">
    <location>
        <begin position="10"/>
        <end position="42"/>
    </location>
</feature>
<dbReference type="AlphaFoldDB" id="A0A5C6RXS8"/>
<dbReference type="Proteomes" id="UP000321721">
    <property type="component" value="Unassembled WGS sequence"/>
</dbReference>
<name>A0A5C6RXS8_9FLAO</name>
<dbReference type="RefSeq" id="WP_147097784.1">
    <property type="nucleotide sequence ID" value="NZ_VOOS01000001.1"/>
</dbReference>
<gene>
    <name evidence="2" type="ORF">FRY74_01120</name>
</gene>
<dbReference type="InterPro" id="IPR036913">
    <property type="entry name" value="YegP-like_sf"/>
</dbReference>
<accession>A0A5C6RXS8</accession>
<organism evidence="2 3">
    <name type="scientific">Vicingus serpentipes</name>
    <dbReference type="NCBI Taxonomy" id="1926625"/>
    <lineage>
        <taxon>Bacteria</taxon>
        <taxon>Pseudomonadati</taxon>
        <taxon>Bacteroidota</taxon>
        <taxon>Flavobacteriia</taxon>
        <taxon>Flavobacteriales</taxon>
        <taxon>Vicingaceae</taxon>
        <taxon>Vicingus</taxon>
    </lineage>
</organism>
<dbReference type="EMBL" id="VOOS01000001">
    <property type="protein sequence ID" value="TXB66815.1"/>
    <property type="molecule type" value="Genomic_DNA"/>
</dbReference>
<comment type="caution">
    <text evidence="2">The sequence shown here is derived from an EMBL/GenBank/DDBJ whole genome shotgun (WGS) entry which is preliminary data.</text>
</comment>
<keyword evidence="3" id="KW-1185">Reference proteome</keyword>